<organism evidence="1 2">
    <name type="scientific">Lasiodiplodia theobromae</name>
    <dbReference type="NCBI Taxonomy" id="45133"/>
    <lineage>
        <taxon>Eukaryota</taxon>
        <taxon>Fungi</taxon>
        <taxon>Dikarya</taxon>
        <taxon>Ascomycota</taxon>
        <taxon>Pezizomycotina</taxon>
        <taxon>Dothideomycetes</taxon>
        <taxon>Dothideomycetes incertae sedis</taxon>
        <taxon>Botryosphaeriales</taxon>
        <taxon>Botryosphaeriaceae</taxon>
        <taxon>Lasiodiplodia</taxon>
    </lineage>
</organism>
<dbReference type="EMBL" id="VCHE01000090">
    <property type="protein sequence ID" value="KAB2571907.1"/>
    <property type="molecule type" value="Genomic_DNA"/>
</dbReference>
<accession>A0A5N5D2X6</accession>
<keyword evidence="2" id="KW-1185">Reference proteome</keyword>
<evidence type="ECO:0000313" key="1">
    <source>
        <dbReference type="EMBL" id="KAB2571907.1"/>
    </source>
</evidence>
<sequence length="164" mass="18842">MASAQHSPGALDVIFTCDICQASISDIYSKGAPFHRKGEHPKAPCPLCHREKKDERPKALYAVRGLRPGNFDPDIPEVLFQVPPMKLQGQSVEKEALQFQYLSLIRYGTSMLRRHNELQKLVSENQELKHKLSSSEKDNVEIGKWRQRLPKVTHYLKQWPLVIE</sequence>
<dbReference type="AlphaFoldDB" id="A0A5N5D2X6"/>
<gene>
    <name evidence="1" type="ORF">DBV05_g9441</name>
</gene>
<protein>
    <submittedName>
        <fullName evidence="1">Uncharacterized protein</fullName>
    </submittedName>
</protein>
<reference evidence="1 2" key="1">
    <citation type="journal article" date="2019" name="Sci. Rep.">
        <title>A multi-omics analysis of the grapevine pathogen Lasiodiplodia theobromae reveals that temperature affects the expression of virulence- and pathogenicity-related genes.</title>
        <authorList>
            <person name="Felix C."/>
            <person name="Meneses R."/>
            <person name="Goncalves M.F.M."/>
            <person name="Tilleman L."/>
            <person name="Duarte A.S."/>
            <person name="Jorrin-Novo J.V."/>
            <person name="Van de Peer Y."/>
            <person name="Deforce D."/>
            <person name="Van Nieuwerburgh F."/>
            <person name="Esteves A.C."/>
            <person name="Alves A."/>
        </authorList>
    </citation>
    <scope>NUCLEOTIDE SEQUENCE [LARGE SCALE GENOMIC DNA]</scope>
    <source>
        <strain evidence="1 2">LA-SOL3</strain>
    </source>
</reference>
<evidence type="ECO:0000313" key="2">
    <source>
        <dbReference type="Proteomes" id="UP000325902"/>
    </source>
</evidence>
<comment type="caution">
    <text evidence="1">The sequence shown here is derived from an EMBL/GenBank/DDBJ whole genome shotgun (WGS) entry which is preliminary data.</text>
</comment>
<name>A0A5N5D2X6_9PEZI</name>
<proteinExistence type="predicted"/>
<dbReference type="Proteomes" id="UP000325902">
    <property type="component" value="Unassembled WGS sequence"/>
</dbReference>
<dbReference type="OrthoDB" id="5410764at2759"/>